<sequence>MAEGWDREEFENDWNSTLAVNNVASLCPGKTVVVTHSGGVNTYPWANNPNVTAILAAHYPGEETGNAIVDILWGDAEPSGRLPYTIPKSETDFNIPIVEEKDGESDFIEGLFIDYRHFDANDIEPLYEFGFGLGYTTFEVVGRPTVEKLKASKGKVNATPDQKSKIIPGGNPDLWVEMVRIKATVKNTGGRKGSAVPQLYLSYPKDSVPDGTPVRILRGFEKADIGPGTRKEFNFVLARRDLSYWDVKAQVWRIPAGEFELAVGFSSRDLRAKTALKIL</sequence>
<comment type="caution">
    <text evidence="1">The sequence shown here is derived from an EMBL/GenBank/DDBJ whole genome shotgun (WGS) entry which is preliminary data.</text>
</comment>
<reference evidence="1" key="1">
    <citation type="submission" date="2022-08" db="EMBL/GenBank/DDBJ databases">
        <title>Genome Sequence of Fusarium decemcellulare.</title>
        <authorList>
            <person name="Buettner E."/>
        </authorList>
    </citation>
    <scope>NUCLEOTIDE SEQUENCE</scope>
    <source>
        <strain evidence="1">Babe19</strain>
    </source>
</reference>
<dbReference type="EMBL" id="JANRMS010000288">
    <property type="protein sequence ID" value="KAJ3542552.1"/>
    <property type="molecule type" value="Genomic_DNA"/>
</dbReference>
<protein>
    <submittedName>
        <fullName evidence="1">Uncharacterized protein</fullName>
    </submittedName>
</protein>
<proteinExistence type="predicted"/>
<keyword evidence="2" id="KW-1185">Reference proteome</keyword>
<organism evidence="1 2">
    <name type="scientific">Fusarium decemcellulare</name>
    <dbReference type="NCBI Taxonomy" id="57161"/>
    <lineage>
        <taxon>Eukaryota</taxon>
        <taxon>Fungi</taxon>
        <taxon>Dikarya</taxon>
        <taxon>Ascomycota</taxon>
        <taxon>Pezizomycotina</taxon>
        <taxon>Sordariomycetes</taxon>
        <taxon>Hypocreomycetidae</taxon>
        <taxon>Hypocreales</taxon>
        <taxon>Nectriaceae</taxon>
        <taxon>Fusarium</taxon>
        <taxon>Fusarium decemcellulare species complex</taxon>
    </lineage>
</organism>
<gene>
    <name evidence="1" type="ORF">NM208_g4035</name>
</gene>
<evidence type="ECO:0000313" key="1">
    <source>
        <dbReference type="EMBL" id="KAJ3542552.1"/>
    </source>
</evidence>
<name>A0ACC1SM51_9HYPO</name>
<accession>A0ACC1SM51</accession>
<dbReference type="Proteomes" id="UP001148629">
    <property type="component" value="Unassembled WGS sequence"/>
</dbReference>
<evidence type="ECO:0000313" key="2">
    <source>
        <dbReference type="Proteomes" id="UP001148629"/>
    </source>
</evidence>